<dbReference type="InterPro" id="IPR036116">
    <property type="entry name" value="FN3_sf"/>
</dbReference>
<sequence length="130" mass="14392">MMEFCLCSTDPPIITIHTVKGIRPDQIFINWTLDAGNSIMKKILIKWKPEGDGSWNDEKSIKGLQTFDVVDGLLANKKYVFQLAAENSVGMGPWSEVSDAFATPTSGRHFDAGMKDGKPGCMKHCDSLLR</sequence>
<evidence type="ECO:0000313" key="2">
    <source>
        <dbReference type="EMBL" id="CAD7284808.1"/>
    </source>
</evidence>
<dbReference type="EMBL" id="OA891938">
    <property type="protein sequence ID" value="CAD7284808.1"/>
    <property type="molecule type" value="Genomic_DNA"/>
</dbReference>
<accession>A0A7R9GJK4</accession>
<evidence type="ECO:0000259" key="1">
    <source>
        <dbReference type="PROSITE" id="PS50853"/>
    </source>
</evidence>
<dbReference type="PROSITE" id="PS50853">
    <property type="entry name" value="FN3"/>
    <property type="match status" value="1"/>
</dbReference>
<dbReference type="SMART" id="SM00060">
    <property type="entry name" value="FN3"/>
    <property type="match status" value="1"/>
</dbReference>
<reference evidence="2" key="1">
    <citation type="submission" date="2020-11" db="EMBL/GenBank/DDBJ databases">
        <authorList>
            <person name="Tran Van P."/>
        </authorList>
    </citation>
    <scope>NUCLEOTIDE SEQUENCE</scope>
</reference>
<dbReference type="Proteomes" id="UP000678499">
    <property type="component" value="Unassembled WGS sequence"/>
</dbReference>
<name>A0A7R9GJK4_9CRUS</name>
<feature type="domain" description="Fibronectin type-III" evidence="1">
    <location>
        <begin position="12"/>
        <end position="106"/>
    </location>
</feature>
<organism evidence="2">
    <name type="scientific">Notodromas monacha</name>
    <dbReference type="NCBI Taxonomy" id="399045"/>
    <lineage>
        <taxon>Eukaryota</taxon>
        <taxon>Metazoa</taxon>
        <taxon>Ecdysozoa</taxon>
        <taxon>Arthropoda</taxon>
        <taxon>Crustacea</taxon>
        <taxon>Oligostraca</taxon>
        <taxon>Ostracoda</taxon>
        <taxon>Podocopa</taxon>
        <taxon>Podocopida</taxon>
        <taxon>Cypridocopina</taxon>
        <taxon>Cypridoidea</taxon>
        <taxon>Cyprididae</taxon>
        <taxon>Notodromas</taxon>
    </lineage>
</organism>
<dbReference type="InterPro" id="IPR013783">
    <property type="entry name" value="Ig-like_fold"/>
</dbReference>
<dbReference type="SUPFAM" id="SSF49265">
    <property type="entry name" value="Fibronectin type III"/>
    <property type="match status" value="1"/>
</dbReference>
<proteinExistence type="predicted"/>
<dbReference type="Pfam" id="PF00041">
    <property type="entry name" value="fn3"/>
    <property type="match status" value="1"/>
</dbReference>
<keyword evidence="3" id="KW-1185">Reference proteome</keyword>
<evidence type="ECO:0000313" key="3">
    <source>
        <dbReference type="Proteomes" id="UP000678499"/>
    </source>
</evidence>
<gene>
    <name evidence="2" type="ORF">NMOB1V02_LOCUS12412</name>
</gene>
<dbReference type="AlphaFoldDB" id="A0A7R9GJK4"/>
<protein>
    <recommendedName>
        <fullName evidence="1">Fibronectin type-III domain-containing protein</fullName>
    </recommendedName>
</protein>
<dbReference type="CDD" id="cd00063">
    <property type="entry name" value="FN3"/>
    <property type="match status" value="1"/>
</dbReference>
<dbReference type="EMBL" id="CAJPEX010009901">
    <property type="protein sequence ID" value="CAG0924960.1"/>
    <property type="molecule type" value="Genomic_DNA"/>
</dbReference>
<dbReference type="InterPro" id="IPR003961">
    <property type="entry name" value="FN3_dom"/>
</dbReference>
<dbReference type="Gene3D" id="2.60.40.10">
    <property type="entry name" value="Immunoglobulins"/>
    <property type="match status" value="1"/>
</dbReference>